<proteinExistence type="predicted"/>
<reference evidence="2 3" key="1">
    <citation type="submission" date="2024-05" db="EMBL/GenBank/DDBJ databases">
        <authorList>
            <person name="Wallberg A."/>
        </authorList>
    </citation>
    <scope>NUCLEOTIDE SEQUENCE [LARGE SCALE GENOMIC DNA]</scope>
</reference>
<keyword evidence="1" id="KW-0812">Transmembrane</keyword>
<protein>
    <submittedName>
        <fullName evidence="2">Uncharacterized protein</fullName>
    </submittedName>
</protein>
<sequence>MALLDPVFIGLDNIGSGVTQDAGLVRNKFKTLLSTISSLSLPDLSGSYTVVLPFLLILIVMWVVYDIVAKSGAFDASTSTSRALVSAAMDVWQDDTLGMNTLLSPKSMESYTPILNGLEMAYHKYGNML</sequence>
<organism evidence="2 3">
    <name type="scientific">Meganyctiphanes norvegica</name>
    <name type="common">Northern krill</name>
    <name type="synonym">Thysanopoda norvegica</name>
    <dbReference type="NCBI Taxonomy" id="48144"/>
    <lineage>
        <taxon>Eukaryota</taxon>
        <taxon>Metazoa</taxon>
        <taxon>Ecdysozoa</taxon>
        <taxon>Arthropoda</taxon>
        <taxon>Crustacea</taxon>
        <taxon>Multicrustacea</taxon>
        <taxon>Malacostraca</taxon>
        <taxon>Eumalacostraca</taxon>
        <taxon>Eucarida</taxon>
        <taxon>Euphausiacea</taxon>
        <taxon>Euphausiidae</taxon>
        <taxon>Meganyctiphanes</taxon>
    </lineage>
</organism>
<dbReference type="AlphaFoldDB" id="A0AAV2RQM0"/>
<comment type="caution">
    <text evidence="2">The sequence shown here is derived from an EMBL/GenBank/DDBJ whole genome shotgun (WGS) entry which is preliminary data.</text>
</comment>
<name>A0AAV2RQM0_MEGNR</name>
<feature type="transmembrane region" description="Helical" evidence="1">
    <location>
        <begin position="47"/>
        <end position="65"/>
    </location>
</feature>
<accession>A0AAV2RQM0</accession>
<dbReference type="Proteomes" id="UP001497623">
    <property type="component" value="Unassembled WGS sequence"/>
</dbReference>
<dbReference type="EMBL" id="CAXKWB010028013">
    <property type="protein sequence ID" value="CAL4133033.1"/>
    <property type="molecule type" value="Genomic_DNA"/>
</dbReference>
<keyword evidence="3" id="KW-1185">Reference proteome</keyword>
<gene>
    <name evidence="2" type="ORF">MNOR_LOCUS27105</name>
</gene>
<evidence type="ECO:0000313" key="3">
    <source>
        <dbReference type="Proteomes" id="UP001497623"/>
    </source>
</evidence>
<keyword evidence="1" id="KW-0472">Membrane</keyword>
<keyword evidence="1" id="KW-1133">Transmembrane helix</keyword>
<evidence type="ECO:0000313" key="2">
    <source>
        <dbReference type="EMBL" id="CAL4133033.1"/>
    </source>
</evidence>
<evidence type="ECO:0000256" key="1">
    <source>
        <dbReference type="SAM" id="Phobius"/>
    </source>
</evidence>